<dbReference type="Proteomes" id="UP000002217">
    <property type="component" value="Chromosome"/>
</dbReference>
<dbReference type="HOGENOM" id="CLU_3098079_0_0_9"/>
<dbReference type="EMBL" id="CP001720">
    <property type="protein sequence ID" value="ACV61073.1"/>
    <property type="molecule type" value="Genomic_DNA"/>
</dbReference>
<name>C8W2R7_DESAS</name>
<dbReference type="AlphaFoldDB" id="C8W2R7"/>
<organism evidence="1 2">
    <name type="scientific">Desulfofarcimen acetoxidans (strain ATCC 49208 / DSM 771 / KCTC 5769 / VKM B-1644 / 5575)</name>
    <name type="common">Desulfotomaculum acetoxidans</name>
    <dbReference type="NCBI Taxonomy" id="485916"/>
    <lineage>
        <taxon>Bacteria</taxon>
        <taxon>Bacillati</taxon>
        <taxon>Bacillota</taxon>
        <taxon>Clostridia</taxon>
        <taxon>Eubacteriales</taxon>
        <taxon>Peptococcaceae</taxon>
        <taxon>Desulfofarcimen</taxon>
    </lineage>
</organism>
<evidence type="ECO:0000313" key="2">
    <source>
        <dbReference type="Proteomes" id="UP000002217"/>
    </source>
</evidence>
<keyword evidence="2" id="KW-1185">Reference proteome</keyword>
<reference evidence="1 2" key="1">
    <citation type="journal article" date="2009" name="Stand. Genomic Sci.">
        <title>Complete genome sequence of Desulfotomaculum acetoxidans type strain (5575).</title>
        <authorList>
            <person name="Spring S."/>
            <person name="Lapidus A."/>
            <person name="Schroder M."/>
            <person name="Gleim D."/>
            <person name="Sims D."/>
            <person name="Meincke L."/>
            <person name="Glavina Del Rio T."/>
            <person name="Tice H."/>
            <person name="Copeland A."/>
            <person name="Cheng J.F."/>
            <person name="Lucas S."/>
            <person name="Chen F."/>
            <person name="Nolan M."/>
            <person name="Bruce D."/>
            <person name="Goodwin L."/>
            <person name="Pitluck S."/>
            <person name="Ivanova N."/>
            <person name="Mavromatis K."/>
            <person name="Mikhailova N."/>
            <person name="Pati A."/>
            <person name="Chen A."/>
            <person name="Palaniappan K."/>
            <person name="Land M."/>
            <person name="Hauser L."/>
            <person name="Chang Y.J."/>
            <person name="Jeffries C.D."/>
            <person name="Chain P."/>
            <person name="Saunders E."/>
            <person name="Brettin T."/>
            <person name="Detter J.C."/>
            <person name="Goker M."/>
            <person name="Bristow J."/>
            <person name="Eisen J.A."/>
            <person name="Markowitz V."/>
            <person name="Hugenholtz P."/>
            <person name="Kyrpides N.C."/>
            <person name="Klenk H.P."/>
            <person name="Han C."/>
        </authorList>
    </citation>
    <scope>NUCLEOTIDE SEQUENCE [LARGE SCALE GENOMIC DNA]</scope>
    <source>
        <strain evidence="2">ATCC 49208 / DSM 771 / VKM B-1644</strain>
    </source>
</reference>
<sequence>MYWDKGGKPPIFFTLENCGCAKVALCDLNQKINVNLTRNFNINRIKWYNML</sequence>
<gene>
    <name evidence="1" type="ordered locus">Dtox_0110</name>
</gene>
<accession>C8W2R7</accession>
<evidence type="ECO:0000313" key="1">
    <source>
        <dbReference type="EMBL" id="ACV61073.1"/>
    </source>
</evidence>
<dbReference type="KEGG" id="dae:Dtox_0110"/>
<protein>
    <submittedName>
        <fullName evidence="1">Uncharacterized protein</fullName>
    </submittedName>
</protein>
<dbReference type="STRING" id="485916.Dtox_0110"/>
<proteinExistence type="predicted"/>